<protein>
    <submittedName>
        <fullName evidence="1">Uncharacterized protein</fullName>
    </submittedName>
</protein>
<reference evidence="1" key="1">
    <citation type="submission" date="2020-08" db="EMBL/GenBank/DDBJ databases">
        <title>Multicomponent nature underlies the extraordinary mechanical properties of spider dragline silk.</title>
        <authorList>
            <person name="Kono N."/>
            <person name="Nakamura H."/>
            <person name="Mori M."/>
            <person name="Yoshida Y."/>
            <person name="Ohtoshi R."/>
            <person name="Malay A.D."/>
            <person name="Moran D.A.P."/>
            <person name="Tomita M."/>
            <person name="Numata K."/>
            <person name="Arakawa K."/>
        </authorList>
    </citation>
    <scope>NUCLEOTIDE SEQUENCE</scope>
</reference>
<dbReference type="AlphaFoldDB" id="A0A8X6PWM4"/>
<proteinExistence type="predicted"/>
<feature type="non-terminal residue" evidence="1">
    <location>
        <position position="1"/>
    </location>
</feature>
<accession>A0A8X6PWM4</accession>
<evidence type="ECO:0000313" key="2">
    <source>
        <dbReference type="Proteomes" id="UP000887013"/>
    </source>
</evidence>
<name>A0A8X6PWM4_NEPPI</name>
<keyword evidence="2" id="KW-1185">Reference proteome</keyword>
<sequence>MLRHYETTAFLALSPLAAYARMNQYRFIVCELGNNQVPIISSLFKDNGSFTTKVPIQDKQKLGAKTNLPYIRHPTRGLIETFVATRPRPRPLGYRHRIYCWDSRLIAMLSQIAKRRMISWSEILKINQ</sequence>
<evidence type="ECO:0000313" key="1">
    <source>
        <dbReference type="EMBL" id="GFT93564.1"/>
    </source>
</evidence>
<dbReference type="EMBL" id="BMAW01121343">
    <property type="protein sequence ID" value="GFT93564.1"/>
    <property type="molecule type" value="Genomic_DNA"/>
</dbReference>
<dbReference type="Proteomes" id="UP000887013">
    <property type="component" value="Unassembled WGS sequence"/>
</dbReference>
<comment type="caution">
    <text evidence="1">The sequence shown here is derived from an EMBL/GenBank/DDBJ whole genome shotgun (WGS) entry which is preliminary data.</text>
</comment>
<organism evidence="1 2">
    <name type="scientific">Nephila pilipes</name>
    <name type="common">Giant wood spider</name>
    <name type="synonym">Nephila maculata</name>
    <dbReference type="NCBI Taxonomy" id="299642"/>
    <lineage>
        <taxon>Eukaryota</taxon>
        <taxon>Metazoa</taxon>
        <taxon>Ecdysozoa</taxon>
        <taxon>Arthropoda</taxon>
        <taxon>Chelicerata</taxon>
        <taxon>Arachnida</taxon>
        <taxon>Araneae</taxon>
        <taxon>Araneomorphae</taxon>
        <taxon>Entelegynae</taxon>
        <taxon>Araneoidea</taxon>
        <taxon>Nephilidae</taxon>
        <taxon>Nephila</taxon>
    </lineage>
</organism>
<gene>
    <name evidence="1" type="ORF">NPIL_173021</name>
</gene>